<dbReference type="InterPro" id="IPR036322">
    <property type="entry name" value="WD40_repeat_dom_sf"/>
</dbReference>
<dbReference type="InterPro" id="IPR056884">
    <property type="entry name" value="NPHP3-like_N"/>
</dbReference>
<feature type="repeat" description="WD" evidence="2">
    <location>
        <begin position="666"/>
        <end position="693"/>
    </location>
</feature>
<dbReference type="Gene3D" id="2.130.10.10">
    <property type="entry name" value="YVTN repeat-like/Quinoprotein amine dehydrogenase"/>
    <property type="match status" value="2"/>
</dbReference>
<dbReference type="InterPro" id="IPR015943">
    <property type="entry name" value="WD40/YVTN_repeat-like_dom_sf"/>
</dbReference>
<evidence type="ECO:0000256" key="1">
    <source>
        <dbReference type="ARBA" id="ARBA00022737"/>
    </source>
</evidence>
<feature type="domain" description="Nephrocystin 3-like N-terminal" evidence="3">
    <location>
        <begin position="45"/>
        <end position="203"/>
    </location>
</feature>
<accession>G9NK24</accession>
<protein>
    <recommendedName>
        <fullName evidence="3">Nephrocystin 3-like N-terminal domain-containing protein</fullName>
    </recommendedName>
</protein>
<dbReference type="HOGENOM" id="CLU_000288_6_16_1"/>
<keyword evidence="1" id="KW-0677">Repeat</keyword>
<organism evidence="4 5">
    <name type="scientific">Hypocrea atroviridis (strain ATCC 20476 / IMI 206040)</name>
    <name type="common">Trichoderma atroviride</name>
    <dbReference type="NCBI Taxonomy" id="452589"/>
    <lineage>
        <taxon>Eukaryota</taxon>
        <taxon>Fungi</taxon>
        <taxon>Dikarya</taxon>
        <taxon>Ascomycota</taxon>
        <taxon>Pezizomycotina</taxon>
        <taxon>Sordariomycetes</taxon>
        <taxon>Hypocreomycetidae</taxon>
        <taxon>Hypocreales</taxon>
        <taxon>Hypocreaceae</taxon>
        <taxon>Trichoderma</taxon>
    </lineage>
</organism>
<proteinExistence type="predicted"/>
<dbReference type="InterPro" id="IPR001680">
    <property type="entry name" value="WD40_rpt"/>
</dbReference>
<evidence type="ECO:0000259" key="3">
    <source>
        <dbReference type="Pfam" id="PF24883"/>
    </source>
</evidence>
<comment type="caution">
    <text evidence="4">The sequence shown here is derived from an EMBL/GenBank/DDBJ whole genome shotgun (WGS) entry which is preliminary data.</text>
</comment>
<dbReference type="AlphaFoldDB" id="G9NK24"/>
<reference evidence="4 5" key="1">
    <citation type="journal article" date="2011" name="Genome Biol.">
        <title>Comparative genome sequence analysis underscores mycoparasitism as the ancestral life style of Trichoderma.</title>
        <authorList>
            <person name="Kubicek C.P."/>
            <person name="Herrera-Estrella A."/>
            <person name="Seidl-Seiboth V."/>
            <person name="Martinez D.A."/>
            <person name="Druzhinina I.S."/>
            <person name="Thon M."/>
            <person name="Zeilinger S."/>
            <person name="Casas-Flores S."/>
            <person name="Horwitz B.A."/>
            <person name="Mukherjee P.K."/>
            <person name="Mukherjee M."/>
            <person name="Kredics L."/>
            <person name="Alcaraz L.D."/>
            <person name="Aerts A."/>
            <person name="Antal Z."/>
            <person name="Atanasova L."/>
            <person name="Cervantes-Badillo M.G."/>
            <person name="Challacombe J."/>
            <person name="Chertkov O."/>
            <person name="McCluskey K."/>
            <person name="Coulpier F."/>
            <person name="Deshpande N."/>
            <person name="von Doehren H."/>
            <person name="Ebbole D.J."/>
            <person name="Esquivel-Naranjo E.U."/>
            <person name="Fekete E."/>
            <person name="Flipphi M."/>
            <person name="Glaser F."/>
            <person name="Gomez-Rodriguez E.Y."/>
            <person name="Gruber S."/>
            <person name="Han C."/>
            <person name="Henrissat B."/>
            <person name="Hermosa R."/>
            <person name="Hernandez-Onate M."/>
            <person name="Karaffa L."/>
            <person name="Kosti I."/>
            <person name="Le Crom S."/>
            <person name="Lindquist E."/>
            <person name="Lucas S."/>
            <person name="Luebeck M."/>
            <person name="Luebeck P.S."/>
            <person name="Margeot A."/>
            <person name="Metz B."/>
            <person name="Misra M."/>
            <person name="Nevalainen H."/>
            <person name="Omann M."/>
            <person name="Packer N."/>
            <person name="Perrone G."/>
            <person name="Uresti-Rivera E.E."/>
            <person name="Salamov A."/>
            <person name="Schmoll M."/>
            <person name="Seiboth B."/>
            <person name="Shapiro H."/>
            <person name="Sukno S."/>
            <person name="Tamayo-Ramos J.A."/>
            <person name="Tisch D."/>
            <person name="Wiest A."/>
            <person name="Wilkinson H.H."/>
            <person name="Zhang M."/>
            <person name="Coutinho P.M."/>
            <person name="Kenerley C.M."/>
            <person name="Monte E."/>
            <person name="Baker S.E."/>
            <person name="Grigoriev I.V."/>
        </authorList>
    </citation>
    <scope>NUCLEOTIDE SEQUENCE [LARGE SCALE GENOMIC DNA]</scope>
    <source>
        <strain evidence="5">ATCC 20476 / IMI 206040</strain>
    </source>
</reference>
<dbReference type="SMART" id="SM00320">
    <property type="entry name" value="WD40"/>
    <property type="match status" value="4"/>
</dbReference>
<dbReference type="Pfam" id="PF24883">
    <property type="entry name" value="NPHP3_N"/>
    <property type="match status" value="1"/>
</dbReference>
<dbReference type="STRING" id="452589.G9NK24"/>
<dbReference type="EMBL" id="ABDG02000017">
    <property type="protein sequence ID" value="EHK49244.1"/>
    <property type="molecule type" value="Genomic_DNA"/>
</dbReference>
<sequence length="1105" mass="123689">MDIHSIQSDEILSKLPVVQGASFDSHANEHETRCHPLTRVKILGEIEKWAQEPEGRRIYWLCGMAGTGKSTICRTVAHHLTSLNIVTASFFFKKGDNDRDKSSALFTTIVKQLVEHLPKEMASHVKKALQDNPSIGDKMLSKQFEKLILEPLQSCRTLPPVIVVVLDALDECEDQASAAKIIELLPSIENLSSTCFKVLVASRPECHLRTSFAKLECKYHEFLHYEALHEVADEEIRKDIAVFLESQLGQIRDNHNLTNLPLSADWPSESLVKALVNISVPLFILAATACRFIGDKDLGAPKKLAQEFLQHHRRLGKMNHLARTYLPILEQLLVNRNGAVPESRSKGEKEQIIEEFRRVVGTIVLLEAPLSITSLSELLQMDPGDVNFRLSGLNSVLNIPKDSDSPVKLFYLSFRDFLVGSGDQDQIHDFLVDERETHANLARQCIALLSRDDNLKQDICELNHPGKLRSNIDQGAIDNHLPPHVRYACLHWVFHLKESRGHIRVGDETHRFLAKHLIHWLEALSLLGCIAESRAMVDSLAAMVDVSFGLLRDTKRFIGAYQYIMDVAPLQIYSSALIFAPKRCEFRRCFEEEAVPKRIKHQPTVPMDWDLCIQTLEGHRENINQAVLSPDSSLIASRGWDKVLIWRSHTGTCIHEIDTYAIEIAISSLSFSHDSTFLVSSSGDGTLRVYSVSRYTSPEIDEGTYEYISAVAVSPDSSLIMLGAGGYNDVWEILRVDSGVCVEKVNGRNLQNKPTFTHDSALVVIKDGAAEIWHPDGRQSVQDLSGLGSQPYQVCAACFSADFTLAAGILDDGSLRIWKMNTGECMREVKSAVPYNSYDPTTLCFSSDASRIAYASDKETELFVWQVGLNLPAQKFGSRGNVCCFALSNTKVAAVISSKDVEIRIWSLETGRESKRLHGVRAQILVFSFDSTLLATFSTESVILESRYSQEPNTILIWNADTGACLQSINVGLQVTHLFFELNNNSGLRTNLGRIKFGDSTALGEDATGVNQSQLWSYDKLGYRNDDQGVDASWITFNGENLLWLPAKYRGRRQIVRAVSESVVAIAHVSSGQLVIIGFDTEKIPRWYHNTHKYFISQRTLIETL</sequence>
<dbReference type="Pfam" id="PF00400">
    <property type="entry name" value="WD40"/>
    <property type="match status" value="2"/>
</dbReference>
<dbReference type="PANTHER" id="PTHR10039:SF16">
    <property type="entry name" value="GPI INOSITOL-DEACYLASE"/>
    <property type="match status" value="1"/>
</dbReference>
<evidence type="ECO:0000313" key="4">
    <source>
        <dbReference type="EMBL" id="EHK49244.1"/>
    </source>
</evidence>
<dbReference type="SUPFAM" id="SSF50978">
    <property type="entry name" value="WD40 repeat-like"/>
    <property type="match status" value="2"/>
</dbReference>
<dbReference type="OrthoDB" id="538223at2759"/>
<name>G9NK24_HYPAI</name>
<dbReference type="eggNOG" id="KOG0266">
    <property type="taxonomic scope" value="Eukaryota"/>
</dbReference>
<dbReference type="Gene3D" id="3.40.50.300">
    <property type="entry name" value="P-loop containing nucleotide triphosphate hydrolases"/>
    <property type="match status" value="1"/>
</dbReference>
<keyword evidence="5" id="KW-1185">Reference proteome</keyword>
<dbReference type="Proteomes" id="UP000005426">
    <property type="component" value="Unassembled WGS sequence"/>
</dbReference>
<dbReference type="SUPFAM" id="SSF52540">
    <property type="entry name" value="P-loop containing nucleoside triphosphate hydrolases"/>
    <property type="match status" value="1"/>
</dbReference>
<gene>
    <name evidence="4" type="ORF">TRIATDRAFT_214124</name>
</gene>
<dbReference type="OMA" id="RIYWLCG"/>
<evidence type="ECO:0000313" key="5">
    <source>
        <dbReference type="Proteomes" id="UP000005426"/>
    </source>
</evidence>
<dbReference type="PANTHER" id="PTHR10039">
    <property type="entry name" value="AMELOGENIN"/>
    <property type="match status" value="1"/>
</dbReference>
<evidence type="ECO:0000256" key="2">
    <source>
        <dbReference type="PROSITE-ProRule" id="PRU00221"/>
    </source>
</evidence>
<keyword evidence="2" id="KW-0853">WD repeat</keyword>
<dbReference type="InterPro" id="IPR027417">
    <property type="entry name" value="P-loop_NTPase"/>
</dbReference>
<dbReference type="PROSITE" id="PS50082">
    <property type="entry name" value="WD_REPEATS_2"/>
    <property type="match status" value="1"/>
</dbReference>